<dbReference type="CDD" id="cd03801">
    <property type="entry name" value="GT4_PimA-like"/>
    <property type="match status" value="1"/>
</dbReference>
<dbReference type="RefSeq" id="WP_073629877.1">
    <property type="nucleotide sequence ID" value="NZ_FRXO01000005.1"/>
</dbReference>
<dbReference type="EMBL" id="FRXO01000005">
    <property type="protein sequence ID" value="SHO66263.1"/>
    <property type="molecule type" value="Genomic_DNA"/>
</dbReference>
<dbReference type="OrthoDB" id="5443996at2"/>
<keyword evidence="1" id="KW-0808">Transferase</keyword>
<dbReference type="Gene3D" id="3.40.50.2000">
    <property type="entry name" value="Glycogen Phosphorylase B"/>
    <property type="match status" value="2"/>
</dbReference>
<dbReference type="Pfam" id="PF13692">
    <property type="entry name" value="Glyco_trans_1_4"/>
    <property type="match status" value="1"/>
</dbReference>
<dbReference type="AlphaFoldDB" id="A0A1M7ZMY6"/>
<proteinExistence type="predicted"/>
<keyword evidence="2" id="KW-1185">Reference proteome</keyword>
<accession>A0A1M7ZMY6</accession>
<dbReference type="PANTHER" id="PTHR45947">
    <property type="entry name" value="SULFOQUINOVOSYL TRANSFERASE SQD2"/>
    <property type="match status" value="1"/>
</dbReference>
<dbReference type="GO" id="GO:0016757">
    <property type="term" value="F:glycosyltransferase activity"/>
    <property type="evidence" value="ECO:0007669"/>
    <property type="project" value="TreeGrafter"/>
</dbReference>
<reference evidence="1 2" key="1">
    <citation type="submission" date="2016-12" db="EMBL/GenBank/DDBJ databases">
        <authorList>
            <person name="Song W.-J."/>
            <person name="Kurnit D.M."/>
        </authorList>
    </citation>
    <scope>NUCLEOTIDE SEQUENCE [LARGE SCALE GENOMIC DNA]</scope>
    <source>
        <strain evidence="1 2">DSM 19599</strain>
    </source>
</reference>
<dbReference type="PANTHER" id="PTHR45947:SF3">
    <property type="entry name" value="SULFOQUINOVOSYL TRANSFERASE SQD2"/>
    <property type="match status" value="1"/>
</dbReference>
<dbReference type="Proteomes" id="UP000186406">
    <property type="component" value="Unassembled WGS sequence"/>
</dbReference>
<protein>
    <submittedName>
        <fullName evidence="1">Glycosyltransferase involved in cell wall bisynthesis</fullName>
    </submittedName>
</protein>
<name>A0A1M7ZMY6_9HYPH</name>
<sequence length="372" mass="38908">MRIALHTPLKPLSSEVPSGDLAMARLMVRALGDLGHKTVPATSFVSWAAVPDDARDTALRAGASAEIARLLAPQAPHFDLWLTYHNYHKAPDLIGPAVAAGRRIPYAIVEASRAAKRATGPWATRFTLADGALAAADAVAAMHEGDREGLAAVVDAGRLHALPPFIDAVPFAAVPRLDADGGPVRLIAVGMMRPGDKVASYRVLANALARLEDRPWHLTIVGDGPARDEVRALFPPDRVRFAGAVPPVALPALYGDADIKVWPAINEAYGLVLLEAQAAGLPVVAGDRDGVAAIVRPGETGLLAAEGDAAGFAAALATLIDDGSLRHRMGVAARRHVLARHDLAAGRAGLTALLAGATTVHRERTARTEQLP</sequence>
<gene>
    <name evidence="1" type="ORF">SAMN02745172_02918</name>
</gene>
<dbReference type="SUPFAM" id="SSF53756">
    <property type="entry name" value="UDP-Glycosyltransferase/glycogen phosphorylase"/>
    <property type="match status" value="1"/>
</dbReference>
<evidence type="ECO:0000313" key="1">
    <source>
        <dbReference type="EMBL" id="SHO66263.1"/>
    </source>
</evidence>
<dbReference type="InterPro" id="IPR050194">
    <property type="entry name" value="Glycosyltransferase_grp1"/>
</dbReference>
<dbReference type="STRING" id="1123029.SAMN02745172_02918"/>
<evidence type="ECO:0000313" key="2">
    <source>
        <dbReference type="Proteomes" id="UP000186406"/>
    </source>
</evidence>
<organism evidence="1 2">
    <name type="scientific">Pseudoxanthobacter soli DSM 19599</name>
    <dbReference type="NCBI Taxonomy" id="1123029"/>
    <lineage>
        <taxon>Bacteria</taxon>
        <taxon>Pseudomonadati</taxon>
        <taxon>Pseudomonadota</taxon>
        <taxon>Alphaproteobacteria</taxon>
        <taxon>Hyphomicrobiales</taxon>
        <taxon>Segnochrobactraceae</taxon>
        <taxon>Pseudoxanthobacter</taxon>
    </lineage>
</organism>